<dbReference type="AlphaFoldDB" id="A0AAW0ACS1"/>
<evidence type="ECO:0000313" key="5">
    <source>
        <dbReference type="Proteomes" id="UP001362999"/>
    </source>
</evidence>
<organism evidence="4 5">
    <name type="scientific">Favolaschia claudopus</name>
    <dbReference type="NCBI Taxonomy" id="2862362"/>
    <lineage>
        <taxon>Eukaryota</taxon>
        <taxon>Fungi</taxon>
        <taxon>Dikarya</taxon>
        <taxon>Basidiomycota</taxon>
        <taxon>Agaricomycotina</taxon>
        <taxon>Agaricomycetes</taxon>
        <taxon>Agaricomycetidae</taxon>
        <taxon>Agaricales</taxon>
        <taxon>Marasmiineae</taxon>
        <taxon>Mycenaceae</taxon>
        <taxon>Favolaschia</taxon>
    </lineage>
</organism>
<comment type="caution">
    <text evidence="4">The sequence shown here is derived from an EMBL/GenBank/DDBJ whole genome shotgun (WGS) entry which is preliminary data.</text>
</comment>
<dbReference type="GO" id="GO:0003723">
    <property type="term" value="F:RNA binding"/>
    <property type="evidence" value="ECO:0007669"/>
    <property type="project" value="UniProtKB-UniRule"/>
</dbReference>
<evidence type="ECO:0000259" key="3">
    <source>
        <dbReference type="PROSITE" id="PS50137"/>
    </source>
</evidence>
<name>A0AAW0ACS1_9AGAR</name>
<evidence type="ECO:0000256" key="1">
    <source>
        <dbReference type="PROSITE-ProRule" id="PRU00266"/>
    </source>
</evidence>
<feature type="compositionally biased region" description="Basic residues" evidence="2">
    <location>
        <begin position="1"/>
        <end position="11"/>
    </location>
</feature>
<dbReference type="Gene3D" id="3.30.160.20">
    <property type="match status" value="1"/>
</dbReference>
<evidence type="ECO:0000313" key="4">
    <source>
        <dbReference type="EMBL" id="KAK7007020.1"/>
    </source>
</evidence>
<reference evidence="4 5" key="1">
    <citation type="journal article" date="2024" name="J Genomics">
        <title>Draft genome sequencing and assembly of Favolaschia claudopus CIRM-BRFM 2984 isolated from oak limbs.</title>
        <authorList>
            <person name="Navarro D."/>
            <person name="Drula E."/>
            <person name="Chaduli D."/>
            <person name="Cazenave R."/>
            <person name="Ahrendt S."/>
            <person name="Wang J."/>
            <person name="Lipzen A."/>
            <person name="Daum C."/>
            <person name="Barry K."/>
            <person name="Grigoriev I.V."/>
            <person name="Favel A."/>
            <person name="Rosso M.N."/>
            <person name="Martin F."/>
        </authorList>
    </citation>
    <scope>NUCLEOTIDE SEQUENCE [LARGE SCALE GENOMIC DNA]</scope>
    <source>
        <strain evidence="4 5">CIRM-BRFM 2984</strain>
    </source>
</reference>
<feature type="region of interest" description="Disordered" evidence="2">
    <location>
        <begin position="1"/>
        <end position="24"/>
    </location>
</feature>
<dbReference type="Proteomes" id="UP001362999">
    <property type="component" value="Unassembled WGS sequence"/>
</dbReference>
<evidence type="ECO:0000256" key="2">
    <source>
        <dbReference type="SAM" id="MobiDB-lite"/>
    </source>
</evidence>
<dbReference type="Pfam" id="PF00035">
    <property type="entry name" value="dsrm"/>
    <property type="match status" value="1"/>
</dbReference>
<dbReference type="EMBL" id="JAWWNJ010000073">
    <property type="protein sequence ID" value="KAK7007020.1"/>
    <property type="molecule type" value="Genomic_DNA"/>
</dbReference>
<keyword evidence="5" id="KW-1185">Reference proteome</keyword>
<dbReference type="InterPro" id="IPR014720">
    <property type="entry name" value="dsRBD_dom"/>
</dbReference>
<proteinExistence type="predicted"/>
<accession>A0AAW0ACS1</accession>
<feature type="domain" description="DRBM" evidence="3">
    <location>
        <begin position="1"/>
        <end position="78"/>
    </location>
</feature>
<keyword evidence="1" id="KW-0694">RNA-binding</keyword>
<protein>
    <recommendedName>
        <fullName evidence="3">DRBM domain-containing protein</fullName>
    </recommendedName>
</protein>
<dbReference type="SUPFAM" id="SSF54768">
    <property type="entry name" value="dsRNA-binding domain-like"/>
    <property type="match status" value="1"/>
</dbReference>
<sequence>MSRSSPRRPEKKYKDSNFQGKGAPHAVSWVEHSTGPSHAVKWTVQCKVSGEVIGTGTADTKAAAKEEAAKEALAKGVRLGK</sequence>
<dbReference type="PROSITE" id="PS50137">
    <property type="entry name" value="DS_RBD"/>
    <property type="match status" value="1"/>
</dbReference>
<gene>
    <name evidence="4" type="ORF">R3P38DRAFT_3034159</name>
</gene>